<evidence type="ECO:0000313" key="1">
    <source>
        <dbReference type="EMBL" id="SBS79794.1"/>
    </source>
</evidence>
<dbReference type="AlphaFoldDB" id="A0A1Y5PMB0"/>
<accession>A0A1Y5PMB0</accession>
<organism evidence="1">
    <name type="scientific">uncultured Mycobacterium sp</name>
    <dbReference type="NCBI Taxonomy" id="171292"/>
    <lineage>
        <taxon>Bacteria</taxon>
        <taxon>Bacillati</taxon>
        <taxon>Actinomycetota</taxon>
        <taxon>Actinomycetes</taxon>
        <taxon>Mycobacteriales</taxon>
        <taxon>Mycobacteriaceae</taxon>
        <taxon>Mycobacterium</taxon>
        <taxon>environmental samples</taxon>
    </lineage>
</organism>
<proteinExistence type="predicted"/>
<gene>
    <name evidence="1" type="ORF">MHPYR_90144</name>
</gene>
<sequence length="59" mass="6725">MARLAASLECSFLLAGSQHLPRSHRSEIENVLKKYINRRKGMSAWDIDGPFKGIYGYQL</sequence>
<protein>
    <submittedName>
        <fullName evidence="1">Uncharacterized protein</fullName>
    </submittedName>
</protein>
<reference evidence="1" key="1">
    <citation type="submission" date="2016-03" db="EMBL/GenBank/DDBJ databases">
        <authorList>
            <person name="Ploux O."/>
        </authorList>
    </citation>
    <scope>NUCLEOTIDE SEQUENCE</scope>
    <source>
        <strain evidence="1">UC10</strain>
    </source>
</reference>
<dbReference type="EMBL" id="FLQS01000089">
    <property type="protein sequence ID" value="SBS79794.1"/>
    <property type="molecule type" value="Genomic_DNA"/>
</dbReference>
<name>A0A1Y5PMB0_9MYCO</name>